<dbReference type="EnsemblMetazoa" id="AATE004811-RA">
    <property type="protein sequence ID" value="AATE004811-PA.1"/>
    <property type="gene ID" value="AATE004811"/>
</dbReference>
<dbReference type="AlphaFoldDB" id="A0A182ISU1"/>
<sequence length="114" mass="11697">MKRPRTIPGRGMRLGLRTGAEGIQMARMLPAPSPSPPPGLLLGGREPQTAGAGKPRPAPTRTAPEATVKASVDRIENTICITTVAAAAAATAARPPPGLRTPPLLLPPCQIGEL</sequence>
<organism evidence="1">
    <name type="scientific">Anopheles atroparvus</name>
    <name type="common">European mosquito</name>
    <dbReference type="NCBI Taxonomy" id="41427"/>
    <lineage>
        <taxon>Eukaryota</taxon>
        <taxon>Metazoa</taxon>
        <taxon>Ecdysozoa</taxon>
        <taxon>Arthropoda</taxon>
        <taxon>Hexapoda</taxon>
        <taxon>Insecta</taxon>
        <taxon>Pterygota</taxon>
        <taxon>Neoptera</taxon>
        <taxon>Endopterygota</taxon>
        <taxon>Diptera</taxon>
        <taxon>Nematocera</taxon>
        <taxon>Culicoidea</taxon>
        <taxon>Culicidae</taxon>
        <taxon>Anophelinae</taxon>
        <taxon>Anopheles</taxon>
    </lineage>
</organism>
<protein>
    <submittedName>
        <fullName evidence="1">Uncharacterized protein</fullName>
    </submittedName>
</protein>
<proteinExistence type="predicted"/>
<evidence type="ECO:0000313" key="1">
    <source>
        <dbReference type="EnsemblMetazoa" id="AATE004811-PA.1"/>
    </source>
</evidence>
<name>A0A182ISU1_ANOAO</name>
<accession>A0A182ISU1</accession>
<reference evidence="1" key="1">
    <citation type="submission" date="2022-08" db="UniProtKB">
        <authorList>
            <consortium name="EnsemblMetazoa"/>
        </authorList>
    </citation>
    <scope>IDENTIFICATION</scope>
    <source>
        <strain evidence="1">EBRO</strain>
    </source>
</reference>
<dbReference type="VEuPathDB" id="VectorBase:AATE004811"/>